<dbReference type="NCBIfam" id="TIGR03751">
    <property type="entry name" value="conj_TIGR03751"/>
    <property type="match status" value="1"/>
</dbReference>
<dbReference type="AlphaFoldDB" id="A0A7D5D681"/>
<sequence length="138" mass="15478">MKALPSPRWTWISLLCLALLGCSTDKDKLLPHGDQTMLDVWNGPGSVGTQAQLQEARSELRRPVLEPERLISDQASYTRTAANEIRAQFPRLPNPDLVMYVYPHLSGTQQAPVPGYSTVFPLYEKVQYALPGERLDDL</sequence>
<dbReference type="KEGG" id="pez:HWQ56_10425"/>
<reference evidence="1 2" key="1">
    <citation type="submission" date="2020-06" db="EMBL/GenBank/DDBJ databases">
        <title>Pseudomonas eucalypticola sp. nov., an endophyte of Eucalyptus dunnii leaves with biocontrol ability of eucalyptus leaf blight.</title>
        <authorList>
            <person name="Liu Y."/>
            <person name="Song Z."/>
            <person name="Zeng H."/>
            <person name="Lu M."/>
            <person name="Wang X."/>
            <person name="Lian X."/>
            <person name="Zhang Q."/>
        </authorList>
    </citation>
    <scope>NUCLEOTIDE SEQUENCE [LARGE SCALE GENOMIC DNA]</scope>
    <source>
        <strain evidence="1 2">NP-1</strain>
    </source>
</reference>
<proteinExistence type="predicted"/>
<keyword evidence="1" id="KW-0449">Lipoprotein</keyword>
<dbReference type="InterPro" id="IPR022262">
    <property type="entry name" value="Lipoprot_put"/>
</dbReference>
<dbReference type="Proteomes" id="UP000509568">
    <property type="component" value="Chromosome"/>
</dbReference>
<accession>A0A7D5D681</accession>
<keyword evidence="2" id="KW-1185">Reference proteome</keyword>
<evidence type="ECO:0000313" key="2">
    <source>
        <dbReference type="Proteomes" id="UP000509568"/>
    </source>
</evidence>
<dbReference type="RefSeq" id="WP_176570392.1">
    <property type="nucleotide sequence ID" value="NZ_CP056030.1"/>
</dbReference>
<gene>
    <name evidence="1" type="ORF">HWQ56_10425</name>
</gene>
<name>A0A7D5D681_9PSED</name>
<evidence type="ECO:0000313" key="1">
    <source>
        <dbReference type="EMBL" id="QKZ04174.1"/>
    </source>
</evidence>
<organism evidence="1 2">
    <name type="scientific">Pseudomonas eucalypticola</name>
    <dbReference type="NCBI Taxonomy" id="2599595"/>
    <lineage>
        <taxon>Bacteria</taxon>
        <taxon>Pseudomonadati</taxon>
        <taxon>Pseudomonadota</taxon>
        <taxon>Gammaproteobacteria</taxon>
        <taxon>Pseudomonadales</taxon>
        <taxon>Pseudomonadaceae</taxon>
        <taxon>Pseudomonas</taxon>
    </lineage>
</organism>
<dbReference type="PROSITE" id="PS51257">
    <property type="entry name" value="PROKAR_LIPOPROTEIN"/>
    <property type="match status" value="1"/>
</dbReference>
<protein>
    <submittedName>
        <fullName evidence="1">TIGR03751 family conjugal transfer lipoprotein</fullName>
    </submittedName>
</protein>
<dbReference type="EMBL" id="CP056030">
    <property type="protein sequence ID" value="QKZ04174.1"/>
    <property type="molecule type" value="Genomic_DNA"/>
</dbReference>